<dbReference type="PANTHER" id="PTHR43141">
    <property type="entry name" value="CYTOCHROME BD2 SUBUNIT II"/>
    <property type="match status" value="1"/>
</dbReference>
<feature type="transmembrane region" description="Helical" evidence="12">
    <location>
        <begin position="82"/>
        <end position="102"/>
    </location>
</feature>
<proteinExistence type="inferred from homology"/>
<comment type="similarity">
    <text evidence="2">Belongs to the cytochrome ubiquinol oxidase subunit 2 family.</text>
</comment>
<evidence type="ECO:0000256" key="6">
    <source>
        <dbReference type="ARBA" id="ARBA00022692"/>
    </source>
</evidence>
<comment type="subcellular location">
    <subcellularLocation>
        <location evidence="1">Cell membrane</location>
        <topology evidence="1">Multi-pass membrane protein</topology>
    </subcellularLocation>
</comment>
<evidence type="ECO:0000256" key="1">
    <source>
        <dbReference type="ARBA" id="ARBA00004651"/>
    </source>
</evidence>
<name>A0ABQ3V2G5_9CHLR</name>
<keyword evidence="14" id="KW-1185">Reference proteome</keyword>
<evidence type="ECO:0000256" key="5">
    <source>
        <dbReference type="ARBA" id="ARBA00022617"/>
    </source>
</evidence>
<evidence type="ECO:0000313" key="13">
    <source>
        <dbReference type="EMBL" id="GHO59085.1"/>
    </source>
</evidence>
<keyword evidence="8" id="KW-0249">Electron transport</keyword>
<keyword evidence="3" id="KW-0813">Transport</keyword>
<organism evidence="13 14">
    <name type="scientific">Ktedonobacter robiniae</name>
    <dbReference type="NCBI Taxonomy" id="2778365"/>
    <lineage>
        <taxon>Bacteria</taxon>
        <taxon>Bacillati</taxon>
        <taxon>Chloroflexota</taxon>
        <taxon>Ktedonobacteria</taxon>
        <taxon>Ktedonobacterales</taxon>
        <taxon>Ktedonobacteraceae</taxon>
        <taxon>Ktedonobacter</taxon>
    </lineage>
</organism>
<evidence type="ECO:0000256" key="8">
    <source>
        <dbReference type="ARBA" id="ARBA00022982"/>
    </source>
</evidence>
<protein>
    <submittedName>
        <fullName evidence="13">Cytochrome c oxidase assembly protein</fullName>
    </submittedName>
</protein>
<evidence type="ECO:0000313" key="14">
    <source>
        <dbReference type="Proteomes" id="UP000654345"/>
    </source>
</evidence>
<dbReference type="PIRSF" id="PIRSF000267">
    <property type="entry name" value="Cyt_oxidse_sub2"/>
    <property type="match status" value="1"/>
</dbReference>
<keyword evidence="11 12" id="KW-0472">Membrane</keyword>
<evidence type="ECO:0000256" key="9">
    <source>
        <dbReference type="ARBA" id="ARBA00022989"/>
    </source>
</evidence>
<accession>A0ABQ3V2G5</accession>
<feature type="transmembrane region" description="Helical" evidence="12">
    <location>
        <begin position="114"/>
        <end position="137"/>
    </location>
</feature>
<dbReference type="PANTHER" id="PTHR43141:SF5">
    <property type="entry name" value="CYTOCHROME BD-I UBIQUINOL OXIDASE SUBUNIT 2"/>
    <property type="match status" value="1"/>
</dbReference>
<evidence type="ECO:0000256" key="3">
    <source>
        <dbReference type="ARBA" id="ARBA00022448"/>
    </source>
</evidence>
<evidence type="ECO:0000256" key="2">
    <source>
        <dbReference type="ARBA" id="ARBA00007543"/>
    </source>
</evidence>
<feature type="transmembrane region" description="Helical" evidence="12">
    <location>
        <begin position="255"/>
        <end position="276"/>
    </location>
</feature>
<feature type="transmembrane region" description="Helical" evidence="12">
    <location>
        <begin position="157"/>
        <end position="179"/>
    </location>
</feature>
<evidence type="ECO:0000256" key="11">
    <source>
        <dbReference type="ARBA" id="ARBA00023136"/>
    </source>
</evidence>
<dbReference type="Proteomes" id="UP000654345">
    <property type="component" value="Unassembled WGS sequence"/>
</dbReference>
<keyword evidence="4" id="KW-1003">Cell membrane</keyword>
<evidence type="ECO:0000256" key="7">
    <source>
        <dbReference type="ARBA" id="ARBA00022723"/>
    </source>
</evidence>
<keyword evidence="10" id="KW-0408">Iron</keyword>
<dbReference type="Pfam" id="PF02322">
    <property type="entry name" value="Cyt_bd_oxida_II"/>
    <property type="match status" value="1"/>
</dbReference>
<keyword evidence="5" id="KW-0349">Heme</keyword>
<reference evidence="13 14" key="1">
    <citation type="journal article" date="2021" name="Int. J. Syst. Evol. Microbiol.">
        <title>Reticulibacter mediterranei gen. nov., sp. nov., within the new family Reticulibacteraceae fam. nov., and Ktedonospora formicarum gen. nov., sp. nov., Ktedonobacter robiniae sp. nov., Dictyobacter formicarum sp. nov. and Dictyobacter arantiisoli sp. nov., belonging to the class Ktedonobacteria.</title>
        <authorList>
            <person name="Yabe S."/>
            <person name="Zheng Y."/>
            <person name="Wang C.M."/>
            <person name="Sakai Y."/>
            <person name="Abe K."/>
            <person name="Yokota A."/>
            <person name="Donadio S."/>
            <person name="Cavaletti L."/>
            <person name="Monciardini P."/>
        </authorList>
    </citation>
    <scope>NUCLEOTIDE SEQUENCE [LARGE SCALE GENOMIC DNA]</scope>
    <source>
        <strain evidence="13 14">SOSP1-30</strain>
    </source>
</reference>
<feature type="transmembrane region" description="Helical" evidence="12">
    <location>
        <begin position="229"/>
        <end position="248"/>
    </location>
</feature>
<feature type="transmembrane region" description="Helical" evidence="12">
    <location>
        <begin position="44"/>
        <end position="70"/>
    </location>
</feature>
<gene>
    <name evidence="13" type="primary">cydB_2</name>
    <name evidence="13" type="ORF">KSB_75600</name>
</gene>
<dbReference type="InterPro" id="IPR003317">
    <property type="entry name" value="Cyt-d_oxidase_su2"/>
</dbReference>
<feature type="transmembrane region" description="Helical" evidence="12">
    <location>
        <begin position="6"/>
        <end position="32"/>
    </location>
</feature>
<evidence type="ECO:0000256" key="10">
    <source>
        <dbReference type="ARBA" id="ARBA00023004"/>
    </source>
</evidence>
<feature type="transmembrane region" description="Helical" evidence="12">
    <location>
        <begin position="199"/>
        <end position="217"/>
    </location>
</feature>
<keyword evidence="7" id="KW-0479">Metal-binding</keyword>
<keyword evidence="9 12" id="KW-1133">Transmembrane helix</keyword>
<sequence length="339" mass="38283">MNLQILWYGLVGLLLAGYFILEGYDYGIGILLPFLSKDDRERRVLLNAMGPFWLGNETWLVAAFGAMFAAFPRWYGTFLSSLYGFVLLLIFSLILRGAALEFRSHRASKRWRGFWDLVICGGSIVPGLVWGVIAAAFVQGLPLDAQLRFVGTPWQLLTPLTLLWGLTFIVLFALQGALFLRLRVDATITMHVERAARRIWIPALFMVVLLAISGAFVSQAMLRLLAVPWIAPLSVLVPLLLFIAGQLIQRQRWWWALISTSLSMLCGVLALARSLFPHLLLSSLQPTWSLTIERAAAAPSSLVLLTWVALIFLPIIIAYQALGYWIFRKRLHMRSRLHY</sequence>
<dbReference type="NCBIfam" id="TIGR00203">
    <property type="entry name" value="cydB"/>
    <property type="match status" value="1"/>
</dbReference>
<dbReference type="RefSeq" id="WP_201375299.1">
    <property type="nucleotide sequence ID" value="NZ_BNJG01000003.1"/>
</dbReference>
<feature type="transmembrane region" description="Helical" evidence="12">
    <location>
        <begin position="296"/>
        <end position="327"/>
    </location>
</feature>
<evidence type="ECO:0000256" key="12">
    <source>
        <dbReference type="SAM" id="Phobius"/>
    </source>
</evidence>
<comment type="caution">
    <text evidence="13">The sequence shown here is derived from an EMBL/GenBank/DDBJ whole genome shotgun (WGS) entry which is preliminary data.</text>
</comment>
<dbReference type="EMBL" id="BNJG01000003">
    <property type="protein sequence ID" value="GHO59085.1"/>
    <property type="molecule type" value="Genomic_DNA"/>
</dbReference>
<evidence type="ECO:0000256" key="4">
    <source>
        <dbReference type="ARBA" id="ARBA00022475"/>
    </source>
</evidence>
<keyword evidence="6 12" id="KW-0812">Transmembrane</keyword>